<dbReference type="UniPathway" id="UPA00057">
    <property type="reaction ID" value="UER00099"/>
</dbReference>
<evidence type="ECO:0000256" key="1">
    <source>
        <dbReference type="ARBA" id="ARBA00004514"/>
    </source>
</evidence>
<feature type="binding site" evidence="18">
    <location>
        <position position="169"/>
    </location>
    <ligand>
        <name>substrate</name>
    </ligand>
</feature>
<keyword evidence="14" id="KW-0443">Lipid metabolism</keyword>
<dbReference type="GO" id="GO:0004631">
    <property type="term" value="F:phosphomevalonate kinase activity"/>
    <property type="evidence" value="ECO:0007669"/>
    <property type="project" value="UniProtKB-EC"/>
</dbReference>
<keyword evidence="10" id="KW-0152">Cholesterol biosynthesis</keyword>
<comment type="pathway">
    <text evidence="2">Isoprenoid biosynthesis; isopentenyl diphosphate biosynthesis via mevalonate pathway; isopentenyl diphosphate from (R)-mevalonate: step 2/3.</text>
</comment>
<dbReference type="Gene3D" id="3.40.50.300">
    <property type="entry name" value="P-loop containing nucleotide triphosphate hydrolases"/>
    <property type="match status" value="1"/>
</dbReference>
<dbReference type="Pfam" id="PF04275">
    <property type="entry name" value="P-mevalo_kinase"/>
    <property type="match status" value="1"/>
</dbReference>
<dbReference type="GeneID" id="106669373"/>
<dbReference type="GO" id="GO:0006695">
    <property type="term" value="P:cholesterol biosynthetic process"/>
    <property type="evidence" value="ECO:0007669"/>
    <property type="project" value="UniProtKB-KW"/>
</dbReference>
<dbReference type="GO" id="GO:0005524">
    <property type="term" value="F:ATP binding"/>
    <property type="evidence" value="ECO:0007669"/>
    <property type="project" value="UniProtKB-KW"/>
</dbReference>
<dbReference type="RefSeq" id="XP_024082831.1">
    <property type="nucleotide sequence ID" value="XM_024227063.1"/>
</dbReference>
<dbReference type="EnsemblMetazoa" id="XM_014398812.2">
    <property type="protein sequence ID" value="XP_014254298.1"/>
    <property type="gene ID" value="LOC106669373"/>
</dbReference>
<comment type="subcellular location">
    <subcellularLocation>
        <location evidence="1">Cytoplasm</location>
        <location evidence="1">Cytosol</location>
    </subcellularLocation>
</comment>
<keyword evidence="5" id="KW-0444">Lipid biosynthesis</keyword>
<evidence type="ECO:0000256" key="8">
    <source>
        <dbReference type="ARBA" id="ARBA00022741"/>
    </source>
</evidence>
<keyword evidence="4" id="KW-0963">Cytoplasm</keyword>
<dbReference type="InterPro" id="IPR005919">
    <property type="entry name" value="Pmev_kin_anim"/>
</dbReference>
<proteinExistence type="predicted"/>
<evidence type="ECO:0000256" key="16">
    <source>
        <dbReference type="ARBA" id="ARBA00023221"/>
    </source>
</evidence>
<feature type="binding site" evidence="18">
    <location>
        <begin position="14"/>
        <end position="20"/>
    </location>
    <ligand>
        <name>ATP</name>
        <dbReference type="ChEBI" id="CHEBI:30616"/>
    </ligand>
</feature>
<organism evidence="19 20">
    <name type="scientific">Cimex lectularius</name>
    <name type="common">Bed bug</name>
    <name type="synonym">Acanthia lectularia</name>
    <dbReference type="NCBI Taxonomy" id="79782"/>
    <lineage>
        <taxon>Eukaryota</taxon>
        <taxon>Metazoa</taxon>
        <taxon>Ecdysozoa</taxon>
        <taxon>Arthropoda</taxon>
        <taxon>Hexapoda</taxon>
        <taxon>Insecta</taxon>
        <taxon>Pterygota</taxon>
        <taxon>Neoptera</taxon>
        <taxon>Paraneoptera</taxon>
        <taxon>Hemiptera</taxon>
        <taxon>Heteroptera</taxon>
        <taxon>Panheteroptera</taxon>
        <taxon>Cimicomorpha</taxon>
        <taxon>Cimicidae</taxon>
        <taxon>Cimex</taxon>
    </lineage>
</organism>
<protein>
    <recommendedName>
        <fullName evidence="17">Phosphomevalonate kinase</fullName>
        <ecNumber evidence="3">2.7.4.2</ecNumber>
    </recommendedName>
</protein>
<keyword evidence="6" id="KW-0153">Cholesterol metabolism</keyword>
<evidence type="ECO:0000313" key="20">
    <source>
        <dbReference type="Proteomes" id="UP000494040"/>
    </source>
</evidence>
<evidence type="ECO:0000256" key="2">
    <source>
        <dbReference type="ARBA" id="ARBA00005017"/>
    </source>
</evidence>
<evidence type="ECO:0000256" key="11">
    <source>
        <dbReference type="ARBA" id="ARBA00022840"/>
    </source>
</evidence>
<dbReference type="PIRSF" id="PIRSF036639">
    <property type="entry name" value="PMK_anim"/>
    <property type="match status" value="1"/>
</dbReference>
<dbReference type="InterPro" id="IPR027417">
    <property type="entry name" value="P-loop_NTPase"/>
</dbReference>
<evidence type="ECO:0000256" key="15">
    <source>
        <dbReference type="ARBA" id="ARBA00023166"/>
    </source>
</evidence>
<dbReference type="GO" id="GO:0005829">
    <property type="term" value="C:cytosol"/>
    <property type="evidence" value="ECO:0007669"/>
    <property type="project" value="UniProtKB-SubCell"/>
</dbReference>
<keyword evidence="11 18" id="KW-0067">ATP-binding</keyword>
<keyword evidence="20" id="KW-1185">Reference proteome</keyword>
<evidence type="ECO:0000256" key="13">
    <source>
        <dbReference type="ARBA" id="ARBA00023011"/>
    </source>
</evidence>
<keyword evidence="13" id="KW-0756">Sterol biosynthesis</keyword>
<dbReference type="Proteomes" id="UP000494040">
    <property type="component" value="Unassembled WGS sequence"/>
</dbReference>
<evidence type="ECO:0000256" key="12">
    <source>
        <dbReference type="ARBA" id="ARBA00022955"/>
    </source>
</evidence>
<sequence>MEESPVCTYLFSGKRKSGKDFLTDRLYEKLNKDKAVVLKISGPIKSHWAKSKNLSYDDLLNSSEYKEQHRKDMIEWSESIRKEDYGYFCSAAVNMYNAKTKPIWIVSDIRRKTDIRWFKENYNVVKTVRVICDEDVRKQRGWEFSEGIDDKESECDLDCYDDWDLIIENNGKTDVDEILNKIVIDMESHLQ</sequence>
<evidence type="ECO:0000256" key="18">
    <source>
        <dbReference type="PIRSR" id="PIRSR036639-1"/>
    </source>
</evidence>
<evidence type="ECO:0000256" key="6">
    <source>
        <dbReference type="ARBA" id="ARBA00022548"/>
    </source>
</evidence>
<dbReference type="PANTHER" id="PTHR13101">
    <property type="entry name" value="PHOSPHOMEVALONATE KINASE"/>
    <property type="match status" value="1"/>
</dbReference>
<dbReference type="EnsemblMetazoa" id="XM_024227063.1">
    <property type="protein sequence ID" value="XP_024082831.1"/>
    <property type="gene ID" value="LOC106669373"/>
</dbReference>
<reference evidence="19" key="1">
    <citation type="submission" date="2022-01" db="UniProtKB">
        <authorList>
            <consortium name="EnsemblMetazoa"/>
        </authorList>
    </citation>
    <scope>IDENTIFICATION</scope>
</reference>
<keyword evidence="16" id="KW-0753">Steroid metabolism</keyword>
<evidence type="ECO:0000256" key="10">
    <source>
        <dbReference type="ARBA" id="ARBA00022778"/>
    </source>
</evidence>
<dbReference type="AlphaFoldDB" id="A0A8I6SKE5"/>
<evidence type="ECO:0000256" key="14">
    <source>
        <dbReference type="ARBA" id="ARBA00023098"/>
    </source>
</evidence>
<accession>A0A8I6SKE5</accession>
<dbReference type="KEGG" id="clec:106669373"/>
<name>A0A8I6SKE5_CIMLE</name>
<keyword evidence="15" id="KW-1207">Sterol metabolism</keyword>
<dbReference type="FunFam" id="3.40.50.300:FF:001026">
    <property type="entry name" value="Phosphomevalonate kinase"/>
    <property type="match status" value="1"/>
</dbReference>
<dbReference type="PANTHER" id="PTHR13101:SF1">
    <property type="entry name" value="PHOSPHOMEVALONATE KINASE"/>
    <property type="match status" value="1"/>
</dbReference>
<keyword evidence="9" id="KW-0418">Kinase</keyword>
<evidence type="ECO:0000256" key="9">
    <source>
        <dbReference type="ARBA" id="ARBA00022777"/>
    </source>
</evidence>
<dbReference type="RefSeq" id="XP_014254298.1">
    <property type="nucleotide sequence ID" value="XM_014398812.2"/>
</dbReference>
<dbReference type="OrthoDB" id="2401875at2759"/>
<dbReference type="GO" id="GO:0019287">
    <property type="term" value="P:isopentenyl diphosphate biosynthetic process, mevalonate pathway"/>
    <property type="evidence" value="ECO:0007669"/>
    <property type="project" value="UniProtKB-UniPathway"/>
</dbReference>
<keyword evidence="8 18" id="KW-0547">Nucleotide-binding</keyword>
<evidence type="ECO:0000256" key="17">
    <source>
        <dbReference type="ARBA" id="ARBA00034549"/>
    </source>
</evidence>
<evidence type="ECO:0000256" key="5">
    <source>
        <dbReference type="ARBA" id="ARBA00022516"/>
    </source>
</evidence>
<keyword evidence="7" id="KW-0808">Transferase</keyword>
<evidence type="ECO:0000256" key="3">
    <source>
        <dbReference type="ARBA" id="ARBA00012958"/>
    </source>
</evidence>
<dbReference type="SUPFAM" id="SSF52540">
    <property type="entry name" value="P-loop containing nucleoside triphosphate hydrolases"/>
    <property type="match status" value="1"/>
</dbReference>
<keyword evidence="12" id="KW-0752">Steroid biosynthesis</keyword>
<dbReference type="EC" id="2.7.4.2" evidence="3"/>
<evidence type="ECO:0000256" key="7">
    <source>
        <dbReference type="ARBA" id="ARBA00022679"/>
    </source>
</evidence>
<dbReference type="OMA" id="QKRGWVY"/>
<feature type="binding site" evidence="18">
    <location>
        <position position="140"/>
    </location>
    <ligand>
        <name>ATP</name>
        <dbReference type="ChEBI" id="CHEBI:30616"/>
    </ligand>
</feature>
<dbReference type="NCBIfam" id="TIGR01223">
    <property type="entry name" value="Pmev_kin_anim"/>
    <property type="match status" value="1"/>
</dbReference>
<evidence type="ECO:0000313" key="19">
    <source>
        <dbReference type="EnsemblMetazoa" id="XP_024082831.1"/>
    </source>
</evidence>
<evidence type="ECO:0000256" key="4">
    <source>
        <dbReference type="ARBA" id="ARBA00022490"/>
    </source>
</evidence>